<feature type="compositionally biased region" description="Basic residues" evidence="1">
    <location>
        <begin position="132"/>
        <end position="145"/>
    </location>
</feature>
<organism evidence="2 3">
    <name type="scientific">Lachancea nothofagi CBS 11611</name>
    <dbReference type="NCBI Taxonomy" id="1266666"/>
    <lineage>
        <taxon>Eukaryota</taxon>
        <taxon>Fungi</taxon>
        <taxon>Dikarya</taxon>
        <taxon>Ascomycota</taxon>
        <taxon>Saccharomycotina</taxon>
        <taxon>Saccharomycetes</taxon>
        <taxon>Saccharomycetales</taxon>
        <taxon>Saccharomycetaceae</taxon>
        <taxon>Lachancea</taxon>
    </lineage>
</organism>
<reference evidence="3" key="1">
    <citation type="submission" date="2016-03" db="EMBL/GenBank/DDBJ databases">
        <authorList>
            <person name="Devillers Hugo."/>
        </authorList>
    </citation>
    <scope>NUCLEOTIDE SEQUENCE [LARGE SCALE GENOMIC DNA]</scope>
</reference>
<dbReference type="InterPro" id="IPR013240">
    <property type="entry name" value="DNA-dir_RNA_pol1_su_RPA34"/>
</dbReference>
<evidence type="ECO:0000313" key="2">
    <source>
        <dbReference type="EMBL" id="SCV03554.1"/>
    </source>
</evidence>
<evidence type="ECO:0000256" key="1">
    <source>
        <dbReference type="SAM" id="MobiDB-lite"/>
    </source>
</evidence>
<dbReference type="Gene3D" id="6.20.250.70">
    <property type="match status" value="1"/>
</dbReference>
<accession>A0A1G4KGM6</accession>
<dbReference type="InterPro" id="IPR053263">
    <property type="entry name" value="Euk_RPA34_RNAP_subunit"/>
</dbReference>
<dbReference type="GO" id="GO:0006360">
    <property type="term" value="P:transcription by RNA polymerase I"/>
    <property type="evidence" value="ECO:0007669"/>
    <property type="project" value="InterPro"/>
</dbReference>
<dbReference type="EMBL" id="LT598453">
    <property type="protein sequence ID" value="SCV03554.1"/>
    <property type="molecule type" value="Genomic_DNA"/>
</dbReference>
<dbReference type="PANTHER" id="PTHR28155:SF1">
    <property type="entry name" value="DNA-DIRECTED RNA POLYMERASE I SUBUNIT RPA34.5-DOMAIN-CONTAINING PROTEIN"/>
    <property type="match status" value="1"/>
</dbReference>
<gene>
    <name evidence="2" type="ORF">LANO_0G04830G</name>
</gene>
<dbReference type="PANTHER" id="PTHR28155">
    <property type="entry name" value="ACR243WP"/>
    <property type="match status" value="1"/>
</dbReference>
<dbReference type="Proteomes" id="UP000189911">
    <property type="component" value="Chromosome G"/>
</dbReference>
<dbReference type="Pfam" id="PF08208">
    <property type="entry name" value="RNA_polI_A34"/>
    <property type="match status" value="1"/>
</dbReference>
<feature type="compositionally biased region" description="Basic residues" evidence="1">
    <location>
        <begin position="156"/>
        <end position="170"/>
    </location>
</feature>
<evidence type="ECO:0000313" key="3">
    <source>
        <dbReference type="Proteomes" id="UP000189911"/>
    </source>
</evidence>
<feature type="compositionally biased region" description="Basic and acidic residues" evidence="1">
    <location>
        <begin position="146"/>
        <end position="155"/>
    </location>
</feature>
<proteinExistence type="predicted"/>
<protein>
    <submittedName>
        <fullName evidence="2">LANO_0G04830g1_1</fullName>
    </submittedName>
</protein>
<dbReference type="OrthoDB" id="4089784at2759"/>
<feature type="region of interest" description="Disordered" evidence="1">
    <location>
        <begin position="104"/>
        <end position="170"/>
    </location>
</feature>
<sequence>MLDTIGGVETTGYKKCKDLASFEASGKEIWLIRAPRKLDLSQIKTLPVDFTGEGKATLENKGLTFEVRENLQDDGSGLSVLVPADKHTLVSGTSVNRMFTVSETVDLEQKAQTSKRKASDDELEPEVPEEHKKHKKDKKDKKEKRDKKESKDKKDKKDKKEKKEKKHKHK</sequence>
<keyword evidence="3" id="KW-1185">Reference proteome</keyword>
<name>A0A1G4KGM6_9SACH</name>
<dbReference type="AlphaFoldDB" id="A0A1G4KGM6"/>